<reference evidence="1" key="1">
    <citation type="submission" date="2021-01" db="EMBL/GenBank/DDBJ databases">
        <authorList>
            <consortium name="Genoscope - CEA"/>
            <person name="William W."/>
        </authorList>
    </citation>
    <scope>NUCLEOTIDE SEQUENCE</scope>
</reference>
<sequence length="155" mass="18322">MWIVLLRLKEEGEEDVDLGQSVYEIYNHNVEVRVFKTGVRARIGTYFLMMEQQHLMNQILKLKHEKICPWRSRFSFFNRVHILRQFLLQSLGEQSINDLKKLWLASLLEITTSGLSEVCYSEDTRPHTSLVWALGDIRTSLKGAVYRELSIEYWT</sequence>
<dbReference type="EMBL" id="HG994366">
    <property type="protein sequence ID" value="CAF1899708.1"/>
    <property type="molecule type" value="Genomic_DNA"/>
</dbReference>
<organism evidence="1">
    <name type="scientific">Brassica napus</name>
    <name type="common">Rape</name>
    <dbReference type="NCBI Taxonomy" id="3708"/>
    <lineage>
        <taxon>Eukaryota</taxon>
        <taxon>Viridiplantae</taxon>
        <taxon>Streptophyta</taxon>
        <taxon>Embryophyta</taxon>
        <taxon>Tracheophyta</taxon>
        <taxon>Spermatophyta</taxon>
        <taxon>Magnoliopsida</taxon>
        <taxon>eudicotyledons</taxon>
        <taxon>Gunneridae</taxon>
        <taxon>Pentapetalae</taxon>
        <taxon>rosids</taxon>
        <taxon>malvids</taxon>
        <taxon>Brassicales</taxon>
        <taxon>Brassicaceae</taxon>
        <taxon>Brassiceae</taxon>
        <taxon>Brassica</taxon>
    </lineage>
</organism>
<dbReference type="Proteomes" id="UP001295469">
    <property type="component" value="Chromosome C02"/>
</dbReference>
<dbReference type="AlphaFoldDB" id="A0A816K6K1"/>
<name>A0A816K6K1_BRANA</name>
<proteinExistence type="predicted"/>
<gene>
    <name evidence="1" type="ORF">DARMORV10_C02P20560.1</name>
</gene>
<accession>A0A816K6K1</accession>
<protein>
    <submittedName>
        <fullName evidence="1">(rape) hypothetical protein</fullName>
    </submittedName>
</protein>
<evidence type="ECO:0000313" key="1">
    <source>
        <dbReference type="EMBL" id="CAF1899708.1"/>
    </source>
</evidence>